<evidence type="ECO:0000313" key="3">
    <source>
        <dbReference type="Proteomes" id="UP000007819"/>
    </source>
</evidence>
<dbReference type="KEGG" id="api:100302630"/>
<keyword evidence="1" id="KW-0732">Signal</keyword>
<organism evidence="2 3">
    <name type="scientific">Acyrthosiphon pisum</name>
    <name type="common">Pea aphid</name>
    <dbReference type="NCBI Taxonomy" id="7029"/>
    <lineage>
        <taxon>Eukaryota</taxon>
        <taxon>Metazoa</taxon>
        <taxon>Ecdysozoa</taxon>
        <taxon>Arthropoda</taxon>
        <taxon>Hexapoda</taxon>
        <taxon>Insecta</taxon>
        <taxon>Pterygota</taxon>
        <taxon>Neoptera</taxon>
        <taxon>Paraneoptera</taxon>
        <taxon>Hemiptera</taxon>
        <taxon>Sternorrhyncha</taxon>
        <taxon>Aphidomorpha</taxon>
        <taxon>Aphidoidea</taxon>
        <taxon>Aphididae</taxon>
        <taxon>Macrosiphini</taxon>
        <taxon>Acyrthosiphon</taxon>
    </lineage>
</organism>
<dbReference type="EnsemblMetazoa" id="NM_001163924.1">
    <property type="protein sequence ID" value="NP_001157396.1"/>
    <property type="gene ID" value="LOC100302630"/>
</dbReference>
<sequence length="97" mass="11500">MVKSIYIMLAIFFMLNVMSFVYAGDQSQCLIEMERAGFVTQKDGWYKNFPQWETKLQNYLASGNYENLGEYVKSYILRNRKYETKTDPINFCSYELA</sequence>
<reference evidence="2" key="2">
    <citation type="submission" date="2022-06" db="UniProtKB">
        <authorList>
            <consortium name="EnsemblMetazoa"/>
        </authorList>
    </citation>
    <scope>IDENTIFICATION</scope>
</reference>
<protein>
    <submittedName>
        <fullName evidence="2">Uncharacterized protein</fullName>
    </submittedName>
</protein>
<feature type="chain" id="PRO_5035888685" evidence="1">
    <location>
        <begin position="24"/>
        <end position="97"/>
    </location>
</feature>
<proteinExistence type="predicted"/>
<feature type="signal peptide" evidence="1">
    <location>
        <begin position="1"/>
        <end position="23"/>
    </location>
</feature>
<dbReference type="RefSeq" id="NP_001157396.1">
    <property type="nucleotide sequence ID" value="NM_001163924.1"/>
</dbReference>
<dbReference type="GeneID" id="100302630"/>
<keyword evidence="3" id="KW-1185">Reference proteome</keyword>
<accession>A0A8R1XIY3</accession>
<dbReference type="Proteomes" id="UP000007819">
    <property type="component" value="Chromosome A2"/>
</dbReference>
<dbReference type="AlphaFoldDB" id="A0A8R1XIY3"/>
<evidence type="ECO:0000313" key="2">
    <source>
        <dbReference type="EnsemblMetazoa" id="NP_001157396.1"/>
    </source>
</evidence>
<evidence type="ECO:0000256" key="1">
    <source>
        <dbReference type="SAM" id="SignalP"/>
    </source>
</evidence>
<name>A0A8R1XIY3_ACYPI</name>
<reference evidence="3" key="1">
    <citation type="submission" date="2010-06" db="EMBL/GenBank/DDBJ databases">
        <authorList>
            <person name="Jiang H."/>
            <person name="Abraham K."/>
            <person name="Ali S."/>
            <person name="Alsbrooks S.L."/>
            <person name="Anim B.N."/>
            <person name="Anosike U.S."/>
            <person name="Attaway T."/>
            <person name="Bandaranaike D.P."/>
            <person name="Battles P.K."/>
            <person name="Bell S.N."/>
            <person name="Bell A.V."/>
            <person name="Beltran B."/>
            <person name="Bickham C."/>
            <person name="Bustamante Y."/>
            <person name="Caleb T."/>
            <person name="Canada A."/>
            <person name="Cardenas V."/>
            <person name="Carter K."/>
            <person name="Chacko J."/>
            <person name="Chandrabose M.N."/>
            <person name="Chavez D."/>
            <person name="Chavez A."/>
            <person name="Chen L."/>
            <person name="Chu H.-S."/>
            <person name="Claassen K.J."/>
            <person name="Cockrell R."/>
            <person name="Collins M."/>
            <person name="Cooper J.A."/>
            <person name="Cree A."/>
            <person name="Curry S.M."/>
            <person name="Da Y."/>
            <person name="Dao M.D."/>
            <person name="Das B."/>
            <person name="Davila M.-L."/>
            <person name="Davy-Carroll L."/>
            <person name="Denson S."/>
            <person name="Dinh H."/>
            <person name="Ebong V.E."/>
            <person name="Edwards J.R."/>
            <person name="Egan A."/>
            <person name="El-Daye J."/>
            <person name="Escobedo L."/>
            <person name="Fernandez S."/>
            <person name="Fernando P.R."/>
            <person name="Flagg N."/>
            <person name="Forbes L.D."/>
            <person name="Fowler R.G."/>
            <person name="Fu Q."/>
            <person name="Gabisi R.A."/>
            <person name="Ganer J."/>
            <person name="Garbino Pronczuk A."/>
            <person name="Garcia R.M."/>
            <person name="Garner T."/>
            <person name="Garrett T.E."/>
            <person name="Gonzalez D.A."/>
            <person name="Hamid H."/>
            <person name="Hawkins E.S."/>
            <person name="Hirani K."/>
            <person name="Hogues M.E."/>
            <person name="Hollins B."/>
            <person name="Hsiao C.-H."/>
            <person name="Jabil R."/>
            <person name="James M.L."/>
            <person name="Jhangiani S.N."/>
            <person name="Johnson B."/>
            <person name="Johnson Q."/>
            <person name="Joshi V."/>
            <person name="Kalu J.B."/>
            <person name="Kam C."/>
            <person name="Kashfia A."/>
            <person name="Keebler J."/>
            <person name="Kisamo H."/>
            <person name="Kovar C.L."/>
            <person name="Lago L.A."/>
            <person name="Lai C.-Y."/>
            <person name="Laidlaw J."/>
            <person name="Lara F."/>
            <person name="Le T.-K."/>
            <person name="Lee S.L."/>
            <person name="Legall F.H."/>
            <person name="Lemon S.J."/>
            <person name="Lewis L.R."/>
            <person name="Li B."/>
            <person name="Liu Y."/>
            <person name="Liu Y.-S."/>
            <person name="Lopez J."/>
            <person name="Lozado R.J."/>
            <person name="Lu J."/>
            <person name="Madu R.C."/>
            <person name="Maheshwari M."/>
            <person name="Maheshwari R."/>
            <person name="Malloy K."/>
            <person name="Martinez E."/>
            <person name="Mathew T."/>
            <person name="Mercado I.C."/>
            <person name="Mercado C."/>
            <person name="Meyer B."/>
            <person name="Montgomery K."/>
            <person name="Morgan M.B."/>
            <person name="Munidasa M."/>
            <person name="Nazareth L.V."/>
            <person name="Nelson J."/>
            <person name="Ng B.M."/>
            <person name="Nguyen N.B."/>
            <person name="Nguyen P.Q."/>
            <person name="Nguyen T."/>
            <person name="Obregon M."/>
            <person name="Okwuonu G.O."/>
            <person name="Onwere C.G."/>
            <person name="Orozco G."/>
            <person name="Parra A."/>
            <person name="Patel S."/>
            <person name="Patil S."/>
            <person name="Perez A."/>
            <person name="Perez Y."/>
            <person name="Pham C."/>
            <person name="Primus E.L."/>
            <person name="Pu L.-L."/>
            <person name="Puazo M."/>
            <person name="Qin X."/>
            <person name="Quiroz J.B."/>
            <person name="Reese J."/>
            <person name="Richards S."/>
            <person name="Rives C.M."/>
            <person name="Robberts R."/>
            <person name="Ruiz S.J."/>
            <person name="Ruiz M.J."/>
            <person name="Santibanez J."/>
            <person name="Schneider B.W."/>
            <person name="Sisson I."/>
            <person name="Smith M."/>
            <person name="Sodergren E."/>
            <person name="Song X.-Z."/>
            <person name="Song B.B."/>
            <person name="Summersgill H."/>
            <person name="Thelus R."/>
            <person name="Thornton R.D."/>
            <person name="Trejos Z.Y."/>
            <person name="Usmani K."/>
            <person name="Vattathil S."/>
            <person name="Villasana D."/>
            <person name="Walker D.L."/>
            <person name="Wang S."/>
            <person name="Wang K."/>
            <person name="White C.S."/>
            <person name="Williams A.C."/>
            <person name="Williamson J."/>
            <person name="Wilson K."/>
            <person name="Woghiren I.O."/>
            <person name="Woodworth J.R."/>
            <person name="Worley K.C."/>
            <person name="Wright R.A."/>
            <person name="Wu W."/>
            <person name="Young L."/>
            <person name="Zhang L."/>
            <person name="Zhang J."/>
            <person name="Zhu Y."/>
            <person name="Muzny D.M."/>
            <person name="Weinstock G."/>
            <person name="Gibbs R.A."/>
        </authorList>
    </citation>
    <scope>NUCLEOTIDE SEQUENCE [LARGE SCALE GENOMIC DNA]</scope>
    <source>
        <strain evidence="3">LSR1</strain>
    </source>
</reference>